<dbReference type="CDD" id="cd00761">
    <property type="entry name" value="Glyco_tranf_GTA_type"/>
    <property type="match status" value="1"/>
</dbReference>
<dbReference type="RefSeq" id="WP_167386185.1">
    <property type="nucleotide sequence ID" value="NZ_BEWM01000014.1"/>
</dbReference>
<name>A0AAV5NJU0_9PROT</name>
<evidence type="ECO:0000256" key="2">
    <source>
        <dbReference type="ARBA" id="ARBA00022692"/>
    </source>
</evidence>
<keyword evidence="3" id="KW-0472">Membrane</keyword>
<dbReference type="GO" id="GO:0016757">
    <property type="term" value="F:glycosyltransferase activity"/>
    <property type="evidence" value="ECO:0007669"/>
    <property type="project" value="TreeGrafter"/>
</dbReference>
<organism evidence="4 5">
    <name type="scientific">Gluconobacter cerinus</name>
    <dbReference type="NCBI Taxonomy" id="38307"/>
    <lineage>
        <taxon>Bacteria</taxon>
        <taxon>Pseudomonadati</taxon>
        <taxon>Pseudomonadota</taxon>
        <taxon>Alphaproteobacteria</taxon>
        <taxon>Acetobacterales</taxon>
        <taxon>Acetobacteraceae</taxon>
        <taxon>Gluconobacter</taxon>
    </lineage>
</organism>
<keyword evidence="5" id="KW-1185">Reference proteome</keyword>
<dbReference type="SUPFAM" id="SSF53448">
    <property type="entry name" value="Nucleotide-diphospho-sugar transferases"/>
    <property type="match status" value="1"/>
</dbReference>
<reference evidence="5" key="1">
    <citation type="journal article" date="2019" name="Int. J. Syst. Evol. Microbiol.">
        <title>The Global Catalogue of Microorganisms (GCM) 10K type strain sequencing project: providing services to taxonomists for standard genome sequencing and annotation.</title>
        <authorList>
            <consortium name="The Broad Institute Genomics Platform"/>
            <consortium name="The Broad Institute Genome Sequencing Center for Infectious Disease"/>
            <person name="Wu L."/>
            <person name="Ma J."/>
        </authorList>
    </citation>
    <scope>NUCLEOTIDE SEQUENCE [LARGE SCALE GENOMIC DNA]</scope>
    <source>
        <strain evidence="5">NBRC 3267</strain>
    </source>
</reference>
<evidence type="ECO:0008006" key="6">
    <source>
        <dbReference type="Google" id="ProtNLM"/>
    </source>
</evidence>
<evidence type="ECO:0000313" key="5">
    <source>
        <dbReference type="Proteomes" id="UP001156614"/>
    </source>
</evidence>
<dbReference type="PANTHER" id="PTHR21461">
    <property type="entry name" value="GLYCOSYLTRANSFERASE FAMILY 92 PROTEIN"/>
    <property type="match status" value="1"/>
</dbReference>
<dbReference type="Pfam" id="PF13704">
    <property type="entry name" value="Glyco_tranf_2_4"/>
    <property type="match status" value="1"/>
</dbReference>
<evidence type="ECO:0000256" key="3">
    <source>
        <dbReference type="ARBA" id="ARBA00022989"/>
    </source>
</evidence>
<evidence type="ECO:0000256" key="1">
    <source>
        <dbReference type="ARBA" id="ARBA00004167"/>
    </source>
</evidence>
<dbReference type="GO" id="GO:0005737">
    <property type="term" value="C:cytoplasm"/>
    <property type="evidence" value="ECO:0007669"/>
    <property type="project" value="TreeGrafter"/>
</dbReference>
<dbReference type="EMBL" id="BSNU01000013">
    <property type="protein sequence ID" value="GLQ64290.1"/>
    <property type="molecule type" value="Genomic_DNA"/>
</dbReference>
<dbReference type="PANTHER" id="PTHR21461:SF69">
    <property type="entry name" value="GLYCOSYLTRANSFERASE FAMILY 92 PROTEIN"/>
    <property type="match status" value="1"/>
</dbReference>
<dbReference type="GO" id="GO:0016020">
    <property type="term" value="C:membrane"/>
    <property type="evidence" value="ECO:0007669"/>
    <property type="project" value="UniProtKB-SubCell"/>
</dbReference>
<proteinExistence type="predicted"/>
<keyword evidence="3" id="KW-1133">Transmembrane helix</keyword>
<accession>A0AAV5NJU0</accession>
<evidence type="ECO:0000313" key="4">
    <source>
        <dbReference type="EMBL" id="GLQ64290.1"/>
    </source>
</evidence>
<comment type="caution">
    <text evidence="4">The sequence shown here is derived from an EMBL/GenBank/DDBJ whole genome shotgun (WGS) entry which is preliminary data.</text>
</comment>
<dbReference type="Gene3D" id="3.90.550.10">
    <property type="entry name" value="Spore Coat Polysaccharide Biosynthesis Protein SpsA, Chain A"/>
    <property type="match status" value="1"/>
</dbReference>
<dbReference type="InterPro" id="IPR029044">
    <property type="entry name" value="Nucleotide-diphossugar_trans"/>
</dbReference>
<dbReference type="AlphaFoldDB" id="A0AAV5NJU0"/>
<dbReference type="Proteomes" id="UP001156614">
    <property type="component" value="Unassembled WGS sequence"/>
</dbReference>
<keyword evidence="2" id="KW-0812">Transmembrane</keyword>
<gene>
    <name evidence="4" type="ORF">GCM10007867_31370</name>
</gene>
<sequence>MRPRVALALFVKNEYSDIAGWIAWHAAWGVSTFFIYEDHSSDGTYEILQAAAKCYDIRLTRTNPIEQPDFYLRQRDAFMDAAQQARGQFDWIGFLDGDEYIYLRYHETLQTYLANFDHADGIAFSWRIHGTSGRVVRPHALTVAAFPRHSTPELNDNVLVKSFVRPEKMGNKYHNPHWFDVSTQRYVRPNGVPVLSANSVQEIDWNDGFVLHYICRSLEHYIQRIKRRLNVDLSDSDGYLKHFDRNDVLDEEPLKLVPRTEALLLPIYETALDHAIEKLRSASTFFVDVSFHEHANTEDNDSHPERVLIYRFETFFKTRIYYIPSESRLLHTTPDVAERHGFLEVLGSKHSSTPHLIILFIPGFIGPLKISMDERLMRSLVYRCHKRSDGRIGLRNPISNLYLSCQDPSSGSNLVEANRRSADEWEFLEPILIEEQLSTTANTISGFFADRDFSVSRIINWLKSMPQAPDRETFLRVFYQASPSVQEEISRGVPGLLWNVM</sequence>
<protein>
    <recommendedName>
        <fullName evidence="6">Glycosyltransferase family 2 protein</fullName>
    </recommendedName>
</protein>
<comment type="subcellular location">
    <subcellularLocation>
        <location evidence="1">Membrane</location>
        <topology evidence="1">Single-pass membrane protein</topology>
    </subcellularLocation>
</comment>